<gene>
    <name evidence="2" type="ORF">ETSY1_46935</name>
</gene>
<reference evidence="2 3" key="1">
    <citation type="journal article" date="2014" name="Nature">
        <title>An environmental bacterial taxon with a large and distinct metabolic repertoire.</title>
        <authorList>
            <person name="Wilson M.C."/>
            <person name="Mori T."/>
            <person name="Ruckert C."/>
            <person name="Uria A.R."/>
            <person name="Helf M.J."/>
            <person name="Takada K."/>
            <person name="Gernert C."/>
            <person name="Steffens U.A."/>
            <person name="Heycke N."/>
            <person name="Schmitt S."/>
            <person name="Rinke C."/>
            <person name="Helfrich E.J."/>
            <person name="Brachmann A.O."/>
            <person name="Gurgui C."/>
            <person name="Wakimoto T."/>
            <person name="Kracht M."/>
            <person name="Crusemann M."/>
            <person name="Hentschel U."/>
            <person name="Abe I."/>
            <person name="Matsunaga S."/>
            <person name="Kalinowski J."/>
            <person name="Takeyama H."/>
            <person name="Piel J."/>
        </authorList>
    </citation>
    <scope>NUCLEOTIDE SEQUENCE [LARGE SCALE GENOMIC DNA]</scope>
    <source>
        <strain evidence="3">TSY1</strain>
        <plasmid evidence="2">pTSY</plasmid>
    </source>
</reference>
<keyword evidence="3" id="KW-1185">Reference proteome</keyword>
<dbReference type="Gene3D" id="3.40.50.300">
    <property type="entry name" value="P-loop containing nucleotide triphosphate hydrolases"/>
    <property type="match status" value="1"/>
</dbReference>
<proteinExistence type="predicted"/>
<dbReference type="InterPro" id="IPR050678">
    <property type="entry name" value="DNA_Partitioning_ATPase"/>
</dbReference>
<dbReference type="EMBL" id="AZHW01000032">
    <property type="protein sequence ID" value="ETX03533.1"/>
    <property type="molecule type" value="Genomic_DNA"/>
</dbReference>
<dbReference type="CDD" id="cd02042">
    <property type="entry name" value="ParAB_family"/>
    <property type="match status" value="1"/>
</dbReference>
<dbReference type="Proteomes" id="UP000019141">
    <property type="component" value="Unassembled WGS sequence"/>
</dbReference>
<keyword evidence="2" id="KW-0614">Plasmid</keyword>
<sequence length="279" mass="30603">MPHIISVVNQKGGVGKTTTVVHLSAAIARLGYPVIVIDLDPQANASTTLGLMDPYEVKATIATVMLDDSKTSVSPWSDSIEDNVNLIYGHVQLTKVERDLPRISISSPALVLRKRLAKMALDANHIVLLDCPPSLSLLTVNALATSDHCLIPMESGSKYSLDGYEDLEELIRDVQDVNPTLDILGVLVTRHDGRKNVCKAMKSAIERHFGNKVFETSIVSSARIQEAETNKRTIFQHDRKSTGARQFYDLGREVLKRLALEPVSDPSEEIIRAATPAEV</sequence>
<dbReference type="InterPro" id="IPR027417">
    <property type="entry name" value="P-loop_NTPase"/>
</dbReference>
<dbReference type="PANTHER" id="PTHR13696">
    <property type="entry name" value="P-LOOP CONTAINING NUCLEOSIDE TRIPHOSPHATE HYDROLASE"/>
    <property type="match status" value="1"/>
</dbReference>
<dbReference type="Pfam" id="PF13614">
    <property type="entry name" value="AAA_31"/>
    <property type="match status" value="1"/>
</dbReference>
<protein>
    <recommendedName>
        <fullName evidence="1">AAA domain-containing protein</fullName>
    </recommendedName>
</protein>
<dbReference type="PANTHER" id="PTHR13696:SF52">
    <property type="entry name" value="PARA FAMILY PROTEIN CT_582"/>
    <property type="match status" value="1"/>
</dbReference>
<evidence type="ECO:0000313" key="3">
    <source>
        <dbReference type="Proteomes" id="UP000019141"/>
    </source>
</evidence>
<dbReference type="HOGENOM" id="CLU_037612_1_4_7"/>
<geneLocation type="plasmid" evidence="2">
    <name>pTSY</name>
</geneLocation>
<feature type="domain" description="AAA" evidence="1">
    <location>
        <begin position="3"/>
        <end position="183"/>
    </location>
</feature>
<organism evidence="2 3">
    <name type="scientific">Entotheonella factor</name>
    <dbReference type="NCBI Taxonomy" id="1429438"/>
    <lineage>
        <taxon>Bacteria</taxon>
        <taxon>Pseudomonadati</taxon>
        <taxon>Nitrospinota/Tectimicrobiota group</taxon>
        <taxon>Candidatus Tectimicrobiota</taxon>
        <taxon>Candidatus Entotheonellia</taxon>
        <taxon>Candidatus Entotheonellales</taxon>
        <taxon>Candidatus Entotheonellaceae</taxon>
        <taxon>Candidatus Entotheonella</taxon>
    </lineage>
</organism>
<dbReference type="InterPro" id="IPR025669">
    <property type="entry name" value="AAA_dom"/>
</dbReference>
<accession>W4M051</accession>
<name>W4M051_ENTF1</name>
<dbReference type="SUPFAM" id="SSF52540">
    <property type="entry name" value="P-loop containing nucleoside triphosphate hydrolases"/>
    <property type="match status" value="1"/>
</dbReference>
<dbReference type="AlphaFoldDB" id="W4M051"/>
<evidence type="ECO:0000259" key="1">
    <source>
        <dbReference type="Pfam" id="PF13614"/>
    </source>
</evidence>
<comment type="caution">
    <text evidence="2">The sequence shown here is derived from an EMBL/GenBank/DDBJ whole genome shotgun (WGS) entry which is preliminary data.</text>
</comment>
<evidence type="ECO:0000313" key="2">
    <source>
        <dbReference type="EMBL" id="ETX03533.1"/>
    </source>
</evidence>